<organism evidence="12 13">
    <name type="scientific">Plantactinospora solaniradicis</name>
    <dbReference type="NCBI Taxonomy" id="1723736"/>
    <lineage>
        <taxon>Bacteria</taxon>
        <taxon>Bacillati</taxon>
        <taxon>Actinomycetota</taxon>
        <taxon>Actinomycetes</taxon>
        <taxon>Micromonosporales</taxon>
        <taxon>Micromonosporaceae</taxon>
        <taxon>Plantactinospora</taxon>
    </lineage>
</organism>
<feature type="domain" description="Signal transduction histidine kinase subgroup 3 dimerisation and phosphoacceptor" evidence="11">
    <location>
        <begin position="181"/>
        <end position="247"/>
    </location>
</feature>
<keyword evidence="6 12" id="KW-0418">Kinase</keyword>
<dbReference type="Gene3D" id="1.20.5.1930">
    <property type="match status" value="1"/>
</dbReference>
<feature type="region of interest" description="Disordered" evidence="9">
    <location>
        <begin position="415"/>
        <end position="440"/>
    </location>
</feature>
<dbReference type="Pfam" id="PF07730">
    <property type="entry name" value="HisKA_3"/>
    <property type="match status" value="1"/>
</dbReference>
<protein>
    <recommendedName>
        <fullName evidence="2">histidine kinase</fullName>
        <ecNumber evidence="2">2.7.13.3</ecNumber>
    </recommendedName>
</protein>
<dbReference type="InterPro" id="IPR036890">
    <property type="entry name" value="HATPase_C_sf"/>
</dbReference>
<accession>A0ABW1K4N5</accession>
<dbReference type="CDD" id="cd16917">
    <property type="entry name" value="HATPase_UhpB-NarQ-NarX-like"/>
    <property type="match status" value="1"/>
</dbReference>
<evidence type="ECO:0000256" key="10">
    <source>
        <dbReference type="SAM" id="Phobius"/>
    </source>
</evidence>
<keyword evidence="13" id="KW-1185">Reference proteome</keyword>
<feature type="transmembrane region" description="Helical" evidence="10">
    <location>
        <begin position="43"/>
        <end position="61"/>
    </location>
</feature>
<keyword evidence="5" id="KW-0547">Nucleotide-binding</keyword>
<evidence type="ECO:0000256" key="8">
    <source>
        <dbReference type="ARBA" id="ARBA00023012"/>
    </source>
</evidence>
<evidence type="ECO:0000256" key="7">
    <source>
        <dbReference type="ARBA" id="ARBA00022840"/>
    </source>
</evidence>
<comment type="caution">
    <text evidence="12">The sequence shown here is derived from an EMBL/GenBank/DDBJ whole genome shotgun (WGS) entry which is preliminary data.</text>
</comment>
<dbReference type="GO" id="GO:0016301">
    <property type="term" value="F:kinase activity"/>
    <property type="evidence" value="ECO:0007669"/>
    <property type="project" value="UniProtKB-KW"/>
</dbReference>
<dbReference type="PANTHER" id="PTHR24421:SF10">
    <property type="entry name" value="NITRATE_NITRITE SENSOR PROTEIN NARQ"/>
    <property type="match status" value="1"/>
</dbReference>
<keyword evidence="10" id="KW-0472">Membrane</keyword>
<evidence type="ECO:0000256" key="5">
    <source>
        <dbReference type="ARBA" id="ARBA00022741"/>
    </source>
</evidence>
<keyword evidence="3" id="KW-0597">Phosphoprotein</keyword>
<evidence type="ECO:0000256" key="9">
    <source>
        <dbReference type="SAM" id="MobiDB-lite"/>
    </source>
</evidence>
<evidence type="ECO:0000256" key="2">
    <source>
        <dbReference type="ARBA" id="ARBA00012438"/>
    </source>
</evidence>
<evidence type="ECO:0000313" key="13">
    <source>
        <dbReference type="Proteomes" id="UP001596203"/>
    </source>
</evidence>
<gene>
    <name evidence="12" type="ORF">ACFP2T_10860</name>
</gene>
<feature type="transmembrane region" description="Helical" evidence="10">
    <location>
        <begin position="128"/>
        <end position="149"/>
    </location>
</feature>
<keyword evidence="4" id="KW-0808">Transferase</keyword>
<keyword evidence="10" id="KW-1133">Transmembrane helix</keyword>
<keyword evidence="7" id="KW-0067">ATP-binding</keyword>
<dbReference type="EMBL" id="JBHSPR010000008">
    <property type="protein sequence ID" value="MFC6016701.1"/>
    <property type="molecule type" value="Genomic_DNA"/>
</dbReference>
<feature type="transmembrane region" description="Helical" evidence="10">
    <location>
        <begin position="105"/>
        <end position="122"/>
    </location>
</feature>
<evidence type="ECO:0000256" key="4">
    <source>
        <dbReference type="ARBA" id="ARBA00022679"/>
    </source>
</evidence>
<feature type="compositionally biased region" description="Low complexity" evidence="9">
    <location>
        <begin position="352"/>
        <end position="375"/>
    </location>
</feature>
<dbReference type="PANTHER" id="PTHR24421">
    <property type="entry name" value="NITRATE/NITRITE SENSOR PROTEIN NARX-RELATED"/>
    <property type="match status" value="1"/>
</dbReference>
<sequence>MESTQVRRWLGAVGGRWRLLAPVAAAGYLLLYSANRALGWREWLLVLLCAGVATLGGRLPLTVTAAQAVLLVAAEYAASPAVLYVKVAVGVAVFELAARQSRLRVVAGLAVVLGGYLLVALGDPSSELLPWLYRAATLVGGPALLAGYVRSLRHTAWQARQRAVEAERGRAERERAVRLAERTAIARELHDMVAHHVASMLVRADVARHVVTDADPRLTAVLDDVAGSARTALADLRSLLGALRDPSLLPDQVSVELGVGSDELAEALDRLVADARALGLAVDARVDDAVREVEALRRLVVLRLVQEGLTNATRHAGRNARVLVRVGVDHGVVRVELTDSGGSGPPAPPGGSVPLASPGGSELPGSSDGVGPPVSSGGGHGLVGLAERVELVGGSLVAGPHGPGWRLAAVLPAPATAPGLPSAVQDRSPAQAVPNPVRTP</sequence>
<proteinExistence type="predicted"/>
<evidence type="ECO:0000313" key="12">
    <source>
        <dbReference type="EMBL" id="MFC6016701.1"/>
    </source>
</evidence>
<feature type="region of interest" description="Disordered" evidence="9">
    <location>
        <begin position="337"/>
        <end position="381"/>
    </location>
</feature>
<evidence type="ECO:0000256" key="6">
    <source>
        <dbReference type="ARBA" id="ARBA00022777"/>
    </source>
</evidence>
<comment type="catalytic activity">
    <reaction evidence="1">
        <text>ATP + protein L-histidine = ADP + protein N-phospho-L-histidine.</text>
        <dbReference type="EC" id="2.7.13.3"/>
    </reaction>
</comment>
<dbReference type="RefSeq" id="WP_377420326.1">
    <property type="nucleotide sequence ID" value="NZ_JBHSPR010000008.1"/>
</dbReference>
<dbReference type="EC" id="2.7.13.3" evidence="2"/>
<evidence type="ECO:0000256" key="1">
    <source>
        <dbReference type="ARBA" id="ARBA00000085"/>
    </source>
</evidence>
<feature type="transmembrane region" description="Helical" evidence="10">
    <location>
        <begin position="81"/>
        <end position="98"/>
    </location>
</feature>
<keyword evidence="8" id="KW-0902">Two-component regulatory system</keyword>
<keyword evidence="10" id="KW-0812">Transmembrane</keyword>
<dbReference type="SUPFAM" id="SSF55874">
    <property type="entry name" value="ATPase domain of HSP90 chaperone/DNA topoisomerase II/histidine kinase"/>
    <property type="match status" value="1"/>
</dbReference>
<reference evidence="13" key="1">
    <citation type="journal article" date="2019" name="Int. J. Syst. Evol. Microbiol.">
        <title>The Global Catalogue of Microorganisms (GCM) 10K type strain sequencing project: providing services to taxonomists for standard genome sequencing and annotation.</title>
        <authorList>
            <consortium name="The Broad Institute Genomics Platform"/>
            <consortium name="The Broad Institute Genome Sequencing Center for Infectious Disease"/>
            <person name="Wu L."/>
            <person name="Ma J."/>
        </authorList>
    </citation>
    <scope>NUCLEOTIDE SEQUENCE [LARGE SCALE GENOMIC DNA]</scope>
    <source>
        <strain evidence="13">ZS-35-S2</strain>
    </source>
</reference>
<evidence type="ECO:0000256" key="3">
    <source>
        <dbReference type="ARBA" id="ARBA00022553"/>
    </source>
</evidence>
<dbReference type="Gene3D" id="3.30.565.10">
    <property type="entry name" value="Histidine kinase-like ATPase, C-terminal domain"/>
    <property type="match status" value="1"/>
</dbReference>
<feature type="transmembrane region" description="Helical" evidence="10">
    <location>
        <begin position="15"/>
        <end position="31"/>
    </location>
</feature>
<evidence type="ECO:0000259" key="11">
    <source>
        <dbReference type="Pfam" id="PF07730"/>
    </source>
</evidence>
<dbReference type="Proteomes" id="UP001596203">
    <property type="component" value="Unassembled WGS sequence"/>
</dbReference>
<dbReference type="InterPro" id="IPR050482">
    <property type="entry name" value="Sensor_HK_TwoCompSys"/>
</dbReference>
<dbReference type="InterPro" id="IPR011712">
    <property type="entry name" value="Sig_transdc_His_kin_sub3_dim/P"/>
</dbReference>
<name>A0ABW1K4N5_9ACTN</name>